<dbReference type="Gene3D" id="2.60.40.3140">
    <property type="match status" value="1"/>
</dbReference>
<reference evidence="3 4" key="1">
    <citation type="submission" date="2018-06" db="EMBL/GenBank/DDBJ databases">
        <title>Flavobacterium sp IMCC34762, genome.</title>
        <authorList>
            <person name="Joung Y."/>
            <person name="Cho J."/>
            <person name="Song J."/>
        </authorList>
    </citation>
    <scope>NUCLEOTIDE SEQUENCE [LARGE SCALE GENOMIC DNA]</scope>
    <source>
        <strain evidence="3 4">IMCC34762</strain>
    </source>
</reference>
<proteinExistence type="predicted"/>
<evidence type="ECO:0000259" key="2">
    <source>
        <dbReference type="Pfam" id="PF12969"/>
    </source>
</evidence>
<dbReference type="EMBL" id="QKXH01000011">
    <property type="protein sequence ID" value="PZX92299.1"/>
    <property type="molecule type" value="Genomic_DNA"/>
</dbReference>
<dbReference type="AlphaFoldDB" id="A0A2W7U516"/>
<gene>
    <name evidence="3" type="ORF">DOS84_15930</name>
</gene>
<dbReference type="Gene3D" id="3.10.620.30">
    <property type="match status" value="1"/>
</dbReference>
<feature type="signal peptide" evidence="1">
    <location>
        <begin position="1"/>
        <end position="22"/>
    </location>
</feature>
<dbReference type="Proteomes" id="UP000249177">
    <property type="component" value="Unassembled WGS sequence"/>
</dbReference>
<organism evidence="3 4">
    <name type="scientific">Flavobacterium aquariorum</name>
    <dbReference type="NCBI Taxonomy" id="2217670"/>
    <lineage>
        <taxon>Bacteria</taxon>
        <taxon>Pseudomonadati</taxon>
        <taxon>Bacteroidota</taxon>
        <taxon>Flavobacteriia</taxon>
        <taxon>Flavobacteriales</taxon>
        <taxon>Flavobacteriaceae</taxon>
        <taxon>Flavobacterium</taxon>
    </lineage>
</organism>
<evidence type="ECO:0000313" key="4">
    <source>
        <dbReference type="Proteomes" id="UP000249177"/>
    </source>
</evidence>
<dbReference type="InterPro" id="IPR024618">
    <property type="entry name" value="DUF3857"/>
</dbReference>
<comment type="caution">
    <text evidence="3">The sequence shown here is derived from an EMBL/GenBank/DDBJ whole genome shotgun (WGS) entry which is preliminary data.</text>
</comment>
<keyword evidence="1" id="KW-0732">Signal</keyword>
<evidence type="ECO:0000256" key="1">
    <source>
        <dbReference type="SAM" id="SignalP"/>
    </source>
</evidence>
<accession>A0A2W7U516</accession>
<dbReference type="SUPFAM" id="SSF54001">
    <property type="entry name" value="Cysteine proteinases"/>
    <property type="match status" value="1"/>
</dbReference>
<feature type="chain" id="PRO_5015959511" evidence="1">
    <location>
        <begin position="23"/>
        <end position="638"/>
    </location>
</feature>
<name>A0A2W7U516_9FLAO</name>
<dbReference type="Pfam" id="PF12969">
    <property type="entry name" value="DUF3857"/>
    <property type="match status" value="1"/>
</dbReference>
<dbReference type="RefSeq" id="WP_111411097.1">
    <property type="nucleotide sequence ID" value="NZ_QKXH01000011.1"/>
</dbReference>
<evidence type="ECO:0000313" key="3">
    <source>
        <dbReference type="EMBL" id="PZX92299.1"/>
    </source>
</evidence>
<feature type="domain" description="DUF3857" evidence="2">
    <location>
        <begin position="59"/>
        <end position="209"/>
    </location>
</feature>
<dbReference type="OrthoDB" id="8595007at2"/>
<protein>
    <submittedName>
        <fullName evidence="3">DUF3857 domain-containing protein</fullName>
    </submittedName>
</protein>
<dbReference type="Gene3D" id="2.60.120.1130">
    <property type="match status" value="1"/>
</dbReference>
<sequence>MSYKFLSSITSIFLFTTTFLFAQKSDYSTLTISDSLKENANAVVRLNQIDIIIASQRSMNIKNKRVVTVLNENGLGAIEAYENYDKSSPVKNILATVYDASGKEIKKIKRGDFRDVSAVSGSTLFSESRYIYLDYTPIQYPFTVVFESETETSNTAFIPQWMPLNDYAVSIEKSILNISYPSNLSFKYKEFNFSNFNVKKTIETSTQLSYTASKMLAQKEETASPSISYLFPRVMMGLELFHLEGVDGTAKTWTEFGKWYSEKILQGTTDLSEETKVKIKALVGAETDPIKKAQIIYKYVQEKSRYVNISIGIGGWKPMQASDVDRLGYGDCKALSNYTKALLSAVDVPSYNVILYGNPRKRDIETDFVSMQGNHMILAIPNKDKYVFLECTSQVDPFGYQGTFTDDRNVLVVKPEGGEIVRTKVYEDTGNTQVSKGAYSIAENGDLSGKVGIVSEGSQYNQKFNNDKLSPTEMEKFYKDYWSTINNLKIKKVTFKNDTEKISFTENAEISAVNYGNVSVNKMMFAVNAFNPLIQSVKRIRSRKNPLEIQRGSVDIDEIEIALPVNFSVEFLPQDVEINGKFGEYKTEIIKKDNNNIVYKRKFFLKKGLYTNKEYDEFRLFMEQISRNDNAKIILTKS</sequence>
<keyword evidence="4" id="KW-1185">Reference proteome</keyword>
<dbReference type="InterPro" id="IPR038765">
    <property type="entry name" value="Papain-like_cys_pep_sf"/>
</dbReference>